<evidence type="ECO:0000256" key="5">
    <source>
        <dbReference type="ARBA" id="ARBA00022685"/>
    </source>
</evidence>
<reference evidence="19" key="1">
    <citation type="submission" date="2019-10" db="EMBL/GenBank/DDBJ databases">
        <title>The sequence and de novo assembly of the wild yak genome.</title>
        <authorList>
            <person name="Liu Y."/>
        </authorList>
    </citation>
    <scope>NUCLEOTIDE SEQUENCE [LARGE SCALE GENOMIC DNA]</scope>
    <source>
        <strain evidence="19">WY2019</strain>
    </source>
</reference>
<dbReference type="GO" id="GO:1903981">
    <property type="term" value="F:enterobactin binding"/>
    <property type="evidence" value="ECO:0007669"/>
    <property type="project" value="TreeGrafter"/>
</dbReference>
<evidence type="ECO:0000256" key="16">
    <source>
        <dbReference type="ARBA" id="ARBA00046891"/>
    </source>
</evidence>
<dbReference type="FunFam" id="1.10.246.10:FF:000001">
    <property type="entry name" value="Serum albumin"/>
    <property type="match status" value="4"/>
</dbReference>
<dbReference type="GO" id="GO:0046872">
    <property type="term" value="F:metal ion binding"/>
    <property type="evidence" value="ECO:0007669"/>
    <property type="project" value="UniProtKB-KW"/>
</dbReference>
<feature type="domain" description="Albumin" evidence="18">
    <location>
        <begin position="1323"/>
        <end position="1515"/>
    </location>
</feature>
<dbReference type="PRINTS" id="PR00803">
    <property type="entry name" value="AFETOPROTEIN"/>
</dbReference>
<evidence type="ECO:0000256" key="1">
    <source>
        <dbReference type="ARBA" id="ARBA00004613"/>
    </source>
</evidence>
<evidence type="ECO:0000259" key="18">
    <source>
        <dbReference type="PROSITE" id="PS51438"/>
    </source>
</evidence>
<feature type="domain" description="Albumin" evidence="18">
    <location>
        <begin position="817"/>
        <end position="1009"/>
    </location>
</feature>
<keyword evidence="3" id="KW-0964">Secreted</keyword>
<feature type="domain" description="Albumin" evidence="18">
    <location>
        <begin position="1010"/>
        <end position="1208"/>
    </location>
</feature>
<comment type="subcellular location">
    <subcellularLocation>
        <location evidence="1">Secreted</location>
    </subcellularLocation>
</comment>
<feature type="domain" description="Albumin" evidence="18">
    <location>
        <begin position="1516"/>
        <end position="1697"/>
    </location>
</feature>
<protein>
    <recommendedName>
        <fullName evidence="15">Albumin</fullName>
    </recommendedName>
</protein>
<dbReference type="EMBL" id="VBQZ03000124">
    <property type="protein sequence ID" value="MXQ94997.1"/>
    <property type="molecule type" value="Genomic_DNA"/>
</dbReference>
<keyword evidence="5" id="KW-0165">Cleavage on pair of basic residues</keyword>
<dbReference type="PROSITE" id="PS51438">
    <property type="entry name" value="ALBUMIN_2"/>
    <property type="match status" value="11"/>
</dbReference>
<dbReference type="Pfam" id="PF00273">
    <property type="entry name" value="Serum_albumin"/>
    <property type="match status" value="10"/>
</dbReference>
<evidence type="ECO:0000256" key="15">
    <source>
        <dbReference type="ARBA" id="ARBA00039343"/>
    </source>
</evidence>
<keyword evidence="12" id="KW-0446">Lipid-binding</keyword>
<feature type="domain" description="Albumin" evidence="18">
    <location>
        <begin position="403"/>
        <end position="598"/>
    </location>
</feature>
<evidence type="ECO:0000256" key="7">
    <source>
        <dbReference type="ARBA" id="ARBA00022729"/>
    </source>
</evidence>
<dbReference type="InterPro" id="IPR021177">
    <property type="entry name" value="Serum_albumin/AFP/Afamin"/>
</dbReference>
<keyword evidence="14" id="KW-0325">Glycoprotein</keyword>
<evidence type="ECO:0000256" key="11">
    <source>
        <dbReference type="ARBA" id="ARBA00023008"/>
    </source>
</evidence>
<dbReference type="GO" id="GO:0005737">
    <property type="term" value="C:cytoplasm"/>
    <property type="evidence" value="ECO:0007669"/>
    <property type="project" value="TreeGrafter"/>
</dbReference>
<keyword evidence="4" id="KW-0597">Phosphoprotein</keyword>
<comment type="caution">
    <text evidence="19">The sequence shown here is derived from an EMBL/GenBank/DDBJ whole genome shotgun (WGS) entry which is preliminary data.</text>
</comment>
<feature type="chain" id="PRO_5025377014" description="Albumin" evidence="17">
    <location>
        <begin position="19"/>
        <end position="2106"/>
    </location>
</feature>
<dbReference type="PANTHER" id="PTHR11385:SF15">
    <property type="entry name" value="ALBUMIN"/>
    <property type="match status" value="1"/>
</dbReference>
<evidence type="ECO:0000256" key="9">
    <source>
        <dbReference type="ARBA" id="ARBA00022833"/>
    </source>
</evidence>
<keyword evidence="9" id="KW-0862">Zinc</keyword>
<dbReference type="FunFam" id="1.10.246.10:FF:000004">
    <property type="entry name" value="Serum albumin"/>
    <property type="match status" value="2"/>
</dbReference>
<dbReference type="FunFam" id="1.10.246.10:FF:000003">
    <property type="entry name" value="Serum albumin"/>
    <property type="match status" value="1"/>
</dbReference>
<dbReference type="InterPro" id="IPR014760">
    <property type="entry name" value="Serum_albumin_N"/>
</dbReference>
<keyword evidence="11" id="KW-0186">Copper</keyword>
<keyword evidence="10" id="KW-0106">Calcium</keyword>
<evidence type="ECO:0000313" key="20">
    <source>
        <dbReference type="Proteomes" id="UP000322234"/>
    </source>
</evidence>
<evidence type="ECO:0000256" key="10">
    <source>
        <dbReference type="ARBA" id="ARBA00022837"/>
    </source>
</evidence>
<dbReference type="GO" id="GO:0072562">
    <property type="term" value="C:blood microparticle"/>
    <property type="evidence" value="ECO:0007669"/>
    <property type="project" value="TreeGrafter"/>
</dbReference>
<name>A0A6B0S215_9CETA</name>
<dbReference type="InterPro" id="IPR020857">
    <property type="entry name" value="Serum_albumin_CS"/>
</dbReference>
<feature type="domain" description="Albumin" evidence="18">
    <location>
        <begin position="625"/>
        <end position="816"/>
    </location>
</feature>
<proteinExistence type="predicted"/>
<dbReference type="InterPro" id="IPR020858">
    <property type="entry name" value="Serum_albumin-like"/>
</dbReference>
<evidence type="ECO:0000256" key="13">
    <source>
        <dbReference type="ARBA" id="ARBA00023157"/>
    </source>
</evidence>
<dbReference type="InterPro" id="IPR000264">
    <property type="entry name" value="ALB/AFP/VDB"/>
</dbReference>
<evidence type="ECO:0000256" key="3">
    <source>
        <dbReference type="ARBA" id="ARBA00022525"/>
    </source>
</evidence>
<organism evidence="19 20">
    <name type="scientific">Bos mutus</name>
    <name type="common">wild yak</name>
    <dbReference type="NCBI Taxonomy" id="72004"/>
    <lineage>
        <taxon>Eukaryota</taxon>
        <taxon>Metazoa</taxon>
        <taxon>Chordata</taxon>
        <taxon>Craniata</taxon>
        <taxon>Vertebrata</taxon>
        <taxon>Euteleostomi</taxon>
        <taxon>Mammalia</taxon>
        <taxon>Eutheria</taxon>
        <taxon>Laurasiatheria</taxon>
        <taxon>Artiodactyla</taxon>
        <taxon>Ruminantia</taxon>
        <taxon>Pecora</taxon>
        <taxon>Bovidae</taxon>
        <taxon>Bovinae</taxon>
        <taxon>Bos</taxon>
    </lineage>
</organism>
<gene>
    <name evidence="19" type="ORF">E5288_WYG019244</name>
</gene>
<comment type="subunit">
    <text evidence="16">Interacts with FCGRT; this interaction regulates ALB homeostasis. Interacts with TASOR. In plasma, occurs in a covalently-linked complex with chromophore-bound alpha-1-microglobulin; this interaction does not prevent fatty acid binding to ALB.</text>
</comment>
<evidence type="ECO:0000256" key="6">
    <source>
        <dbReference type="ARBA" id="ARBA00022723"/>
    </source>
</evidence>
<feature type="domain" description="Albumin" evidence="18">
    <location>
        <begin position="210"/>
        <end position="402"/>
    </location>
</feature>
<feature type="domain" description="Albumin" evidence="18">
    <location>
        <begin position="1707"/>
        <end position="1899"/>
    </location>
</feature>
<evidence type="ECO:0000256" key="17">
    <source>
        <dbReference type="SAM" id="SignalP"/>
    </source>
</evidence>
<keyword evidence="8" id="KW-0677">Repeat</keyword>
<dbReference type="GO" id="GO:0008289">
    <property type="term" value="F:lipid binding"/>
    <property type="evidence" value="ECO:0007669"/>
    <property type="project" value="UniProtKB-KW"/>
</dbReference>
<dbReference type="SUPFAM" id="SSF48552">
    <property type="entry name" value="Serum albumin-like"/>
    <property type="match status" value="11"/>
</dbReference>
<keyword evidence="7 17" id="KW-0732">Signal</keyword>
<keyword evidence="20" id="KW-1185">Reference proteome</keyword>
<feature type="domain" description="Albumin" evidence="18">
    <location>
        <begin position="1209"/>
        <end position="1322"/>
    </location>
</feature>
<evidence type="ECO:0000313" key="19">
    <source>
        <dbReference type="EMBL" id="MXQ94997.1"/>
    </source>
</evidence>
<dbReference type="SMART" id="SM00103">
    <property type="entry name" value="ALBUMIN"/>
    <property type="match status" value="11"/>
</dbReference>
<sequence length="2106" mass="240440">MKWVTFISLLLLFSSAYSRGVFRRDTHKSEIAHRFKDLGEEHFKGLVLIAFSQYLQQCPFDEHVKLVNELTEFAKTCVADESHAGCEKSLHTLFGDELCKVASLRETYGDMADCCEKQEPERNECFLSHKDDSPDLPKLKPDPNTLCDEFKADEKKFWGKYLYEIARRHPYFYAPELLYYANKYNGVFQECCQAEDKGACLLPKIETMREKVLTSSARQRLRCASIQKFGERALKAWSVARLSQKFPKAEFVEVTKLVTDLTKVHKECCHGDLLECADDRADLAKYICDNQDTISSKLKECCDKPLLEKSHCIAEVEKDAIPENLPPLTADFAEDKDVCKNYQEAKDAFLGSFLYEYSRRHPEYAVSVLLRLAKEYEATLEECCAKDDPHACYSTVFDKLKHLVDEPQNLIKQNCDQFEKLGEYGFQNALIVRYTRKVPQVSTPTLVEVSRSLGKVGTRCCTKPESERMPCTEDYLSLILNRLCVLHEKTPVSEKVTKCCTESLVNRRPCFSALTPDETYVPKAFDEKLFTFHADICTLPDTEKQIKKQTALVELLKHKPKATEEQLKTVMENFVAFVDKCCAADDKEACFVVEPTLRVRGKKRNENSELIHLFFFSVGVKPTLSLKNNKNCGIDSILDSSPCSSGTNLVGLATIFFAQSVQGATYEEVSQMVKDVLTIIEKPTGSKQPAGCLENQVSAFLEEICREKEIPEKYGLSDCCSRTGEERHDCFLAHKKAAPASIPPFPVLEPVTSCKSYKENRELFINRYIYEIARRHPVLYAPTILSVATQYNKIIPHCCKAENATECFETKVTSITKELRESSLLNQHICAVMGKFGPRTFRAITVTKVSQKFPKANFTEIQKLVMDVAHIHEECCKGNVLECLQDGERVMSYICSQQDILSRQIAECCKLPTTLELGHCIIHAENDDKPEGLSPNVNRFLGDRDFNQLSSRDKDLSMARFTYEYSRRHTKLAVPIILRVAKGYQELLEKCSQSENPSECQDKGEEELEKYIQESQALAKRSCGLFQKLGEYYLQNAFLVAYTKKAPQLTSPELMALTRKMANAGAICCHLSEDKQLACGEGVADLIIGHLCIRHEENPINPGVDQCCTSSYSNRRPCFSSLVVDETYVPPPFSDDKFIFHKDLCQVQGVPLQTMKQQFLINLVKQKPQITEEQLETVVADFSGLLEKCCQSQEQEVCFTEENEVLLENICAMEGLPQKYNFSHCCRKVDFERRLCFFHNKKADIGLLPPLPTLDPEEKCQTYKNNRESFLNNYVYEVSRRNPFVFAPTLLTVAARFEEMTKTCCEEQEKANCFQTKAEPFIYYLKALSSYQKNACRALMKFGRQILQSINIAILSQKFPKIGFKQLTSLLEDVSSKYDGCCEGDVVQCIRGRSKVMSHICSKQDSISSKIKDCCEKKIPERGECIIYSNKDDRPNDLSLREAKFIESDNVCEKRDADQANFMAEFLYEYSRRHPELSTPELLRIAKVYKDLLKECCNMENPPECYRHAESRFNETTEKSLKIVQRECEHFQNLGKDDLKYHYLINLTKLVPQLSTEELTFLGKEMVMALTTCCTLSEEFACVDNLVDLVLGELCGINENRNINPAVDHCCKTNFAFRRSCFESLEADKTYVPPSTSQGLFTFHADLCQAHNEELQRKKDSLSSYKTQSFPLLEIWSVQTVIWKRNAINAKEQILGRSYIKCQTLQRSLLDAAMHQTNSQNYLEKNLRAVTNIMVAQFLQKLTYEEVQITVQELLDLAEKCKNLKSHELPSESCHQLSQLMNYICSKQAILSSKFTPCCELPEPFRGECIINSENDNKPDLSSLPRRRFTEDQSVCKQFTDKQDFFLQGFLYEYSRRHPELAVPVILRVDTVYQNLLGKCCKLENPLECCSHGEGMFQRVVRESHERVKNQCDLRKKLGDSNFHDRLIVLYTKKAPQPSAQELIVLMKNMAAAATKCCPLNQEHQFVCMEDSAKLILGALCRRHEAEPINAAVGHCCDDSYAFRKPCFDDLQVDGTYISSPLSCDQVINLKEDLCKAQEEELQTEKQKLLSNLVKQKLYAAEMQFQPITVDFAHLVETCCQAEKSETCFQEEGSKLIEKCQLLLGG</sequence>
<evidence type="ECO:0000256" key="4">
    <source>
        <dbReference type="ARBA" id="ARBA00022553"/>
    </source>
</evidence>
<dbReference type="CDD" id="cd00015">
    <property type="entry name" value="ALBUMIN"/>
    <property type="match status" value="7"/>
</dbReference>
<dbReference type="Proteomes" id="UP000322234">
    <property type="component" value="Unassembled WGS sequence"/>
</dbReference>
<keyword evidence="13" id="KW-1015">Disulfide bond</keyword>
<evidence type="ECO:0000256" key="8">
    <source>
        <dbReference type="ARBA" id="ARBA00022737"/>
    </source>
</evidence>
<dbReference type="PROSITE" id="PS00212">
    <property type="entry name" value="ALBUMIN_1"/>
    <property type="match status" value="6"/>
</dbReference>
<keyword evidence="6" id="KW-0479">Metal-binding</keyword>
<accession>A0A6B0S215</accession>
<dbReference type="PANTHER" id="PTHR11385">
    <property type="entry name" value="SERUM ALBUMIN-RELATED"/>
    <property type="match status" value="1"/>
</dbReference>
<feature type="domain" description="Albumin" evidence="18">
    <location>
        <begin position="1900"/>
        <end position="2098"/>
    </location>
</feature>
<dbReference type="PRINTS" id="PR00802">
    <property type="entry name" value="SERUMALBUMIN"/>
</dbReference>
<evidence type="ECO:0000256" key="12">
    <source>
        <dbReference type="ARBA" id="ARBA00023121"/>
    </source>
</evidence>
<evidence type="ECO:0000256" key="2">
    <source>
        <dbReference type="ARBA" id="ARBA00022481"/>
    </source>
</evidence>
<evidence type="ECO:0000256" key="14">
    <source>
        <dbReference type="ARBA" id="ARBA00023180"/>
    </source>
</evidence>
<dbReference type="FunFam" id="1.10.246.10:FF:000002">
    <property type="entry name" value="Serum albumin"/>
    <property type="match status" value="5"/>
</dbReference>
<dbReference type="Gene3D" id="1.10.246.10">
    <property type="match status" value="21"/>
</dbReference>
<keyword evidence="2" id="KW-0488">Methylation</keyword>
<feature type="signal peptide" evidence="17">
    <location>
        <begin position="1"/>
        <end position="18"/>
    </location>
</feature>
<feature type="domain" description="Albumin" evidence="18">
    <location>
        <begin position="19"/>
        <end position="209"/>
    </location>
</feature>